<keyword evidence="10 13" id="KW-0472">Membrane</keyword>
<feature type="transmembrane region" description="Helical" evidence="13">
    <location>
        <begin position="109"/>
        <end position="134"/>
    </location>
</feature>
<evidence type="ECO:0000256" key="1">
    <source>
        <dbReference type="ARBA" id="ARBA00004370"/>
    </source>
</evidence>
<evidence type="ECO:0000256" key="6">
    <source>
        <dbReference type="ARBA" id="ARBA00022692"/>
    </source>
</evidence>
<dbReference type="AlphaFoldDB" id="A0A8C9I5F7"/>
<dbReference type="InterPro" id="IPR014314">
    <property type="entry name" value="Succ_DH_cytb556"/>
</dbReference>
<keyword evidence="5" id="KW-0349">Heme</keyword>
<evidence type="ECO:0000256" key="11">
    <source>
        <dbReference type="ARBA" id="ARBA00045023"/>
    </source>
</evidence>
<name>A0A8C9I5F7_9PRIM</name>
<evidence type="ECO:0000256" key="10">
    <source>
        <dbReference type="ARBA" id="ARBA00023136"/>
    </source>
</evidence>
<evidence type="ECO:0000256" key="5">
    <source>
        <dbReference type="ARBA" id="ARBA00022617"/>
    </source>
</evidence>
<keyword evidence="8 13" id="KW-1133">Transmembrane helix</keyword>
<dbReference type="CDD" id="cd03499">
    <property type="entry name" value="SQR_TypeC_SdhC"/>
    <property type="match status" value="1"/>
</dbReference>
<evidence type="ECO:0000313" key="15">
    <source>
        <dbReference type="Ensembl" id="ENSPTEP00000032048.1"/>
    </source>
</evidence>
<evidence type="ECO:0000256" key="3">
    <source>
        <dbReference type="ARBA" id="ARBA00011758"/>
    </source>
</evidence>
<comment type="subcellular location">
    <subcellularLocation>
        <location evidence="1">Membrane</location>
    </subcellularLocation>
</comment>
<reference evidence="15" key="2">
    <citation type="submission" date="2025-09" db="UniProtKB">
        <authorList>
            <consortium name="Ensembl"/>
        </authorList>
    </citation>
    <scope>IDENTIFICATION</scope>
</reference>
<dbReference type="GO" id="GO:0016020">
    <property type="term" value="C:membrane"/>
    <property type="evidence" value="ECO:0007669"/>
    <property type="project" value="UniProtKB-SubCell"/>
</dbReference>
<reference evidence="15" key="1">
    <citation type="submission" date="2025-08" db="UniProtKB">
        <authorList>
            <consortium name="Ensembl"/>
        </authorList>
    </citation>
    <scope>IDENTIFICATION</scope>
</reference>
<keyword evidence="9" id="KW-0408">Iron</keyword>
<keyword evidence="7" id="KW-0479">Metal-binding</keyword>
<keyword evidence="6 13" id="KW-0812">Transmembrane</keyword>
<dbReference type="SUPFAM" id="SSF81343">
    <property type="entry name" value="Fumarate reductase respiratory complex transmembrane subunits"/>
    <property type="match status" value="1"/>
</dbReference>
<dbReference type="PANTHER" id="PTHR10978">
    <property type="entry name" value="SUCCINATE DEHYDROGENASE CYTOCHROME B560 SUBUNIT"/>
    <property type="match status" value="1"/>
</dbReference>
<dbReference type="GO" id="GO:0046872">
    <property type="term" value="F:metal ion binding"/>
    <property type="evidence" value="ECO:0007669"/>
    <property type="project" value="UniProtKB-KW"/>
</dbReference>
<evidence type="ECO:0000256" key="12">
    <source>
        <dbReference type="ARBA" id="ARBA00045847"/>
    </source>
</evidence>
<dbReference type="GO" id="GO:0005739">
    <property type="term" value="C:mitochondrion"/>
    <property type="evidence" value="ECO:0007669"/>
    <property type="project" value="GOC"/>
</dbReference>
<dbReference type="GO" id="GO:0006121">
    <property type="term" value="P:mitochondrial electron transport, succinate to ubiquinone"/>
    <property type="evidence" value="ECO:0007669"/>
    <property type="project" value="TreeGrafter"/>
</dbReference>
<proteinExistence type="predicted"/>
<dbReference type="GO" id="GO:0009055">
    <property type="term" value="F:electron transfer activity"/>
    <property type="evidence" value="ECO:0007669"/>
    <property type="project" value="InterPro"/>
</dbReference>
<keyword evidence="14" id="KW-0732">Signal</keyword>
<dbReference type="Pfam" id="PF01127">
    <property type="entry name" value="Sdh_cyt"/>
    <property type="match status" value="1"/>
</dbReference>
<feature type="transmembrane region" description="Helical" evidence="13">
    <location>
        <begin position="146"/>
        <end position="163"/>
    </location>
</feature>
<evidence type="ECO:0000256" key="9">
    <source>
        <dbReference type="ARBA" id="ARBA00023004"/>
    </source>
</evidence>
<comment type="pathway">
    <text evidence="2">Carbohydrate metabolism; tricarboxylic acid cycle.</text>
</comment>
<dbReference type="InterPro" id="IPR034804">
    <property type="entry name" value="SQR/QFR_C/D"/>
</dbReference>
<dbReference type="GO" id="GO:0006099">
    <property type="term" value="P:tricarboxylic acid cycle"/>
    <property type="evidence" value="ECO:0007669"/>
    <property type="project" value="InterPro"/>
</dbReference>
<dbReference type="Gene3D" id="1.20.1300.10">
    <property type="entry name" value="Fumarate reductase/succinate dehydrogenase, transmembrane subunit"/>
    <property type="match status" value="1"/>
</dbReference>
<comment type="function">
    <text evidence="12">Membrane-anchoring subunit of succinate dehydrogenase (SDH) that is involved in complex II of the mitochondrial electron transport chain and is responsible for transferring electrons from succinate to ubiquinone (coenzyme Q). SDH also oxidizes malate to the non-canonical enol form of oxaloacetate, enol-oxaloacetate. Enol-oxaloacetate, which is a potent inhibitor of the succinate dehydrogenase activity, is further isomerized into keto-oxaloacetate.</text>
</comment>
<feature type="chain" id="PRO_5034721910" description="Succinate dehydrogenase cytochrome b560 subunit, mitochondrial" evidence="14">
    <location>
        <begin position="22"/>
        <end position="164"/>
    </location>
</feature>
<keyword evidence="16" id="KW-1185">Reference proteome</keyword>
<dbReference type="InterPro" id="IPR000701">
    <property type="entry name" value="SuccDH_FuR_B_TM-su"/>
</dbReference>
<feature type="signal peptide" evidence="14">
    <location>
        <begin position="1"/>
        <end position="21"/>
    </location>
</feature>
<feature type="transmembrane region" description="Helical" evidence="13">
    <location>
        <begin position="83"/>
        <end position="102"/>
    </location>
</feature>
<dbReference type="PANTHER" id="PTHR10978:SF14">
    <property type="entry name" value="SUCCINATE DEHYDROGENASE CYTOCHROME B560 SUBUNIT, MITOCHONDRIAL"/>
    <property type="match status" value="1"/>
</dbReference>
<sequence>MPDSGLFLFCVVVLLRRHVGCHCLGAQFSPLLYIRKAAPLGTSVKKEMEQLWNKNIDSNCPLSSHSSIYSWSLPMAMSVCHRGTGIALSACVCLFGMSALLLPGNFESYLKLFALLFPLMYHTWSAISHLMWYLGIALKIPQLHQSRVVVLVLTVLSSVGLAAI</sequence>
<dbReference type="Ensembl" id="ENSPTET00000044121.1">
    <property type="protein sequence ID" value="ENSPTEP00000032048.1"/>
    <property type="gene ID" value="ENSPTEG00000030858.1"/>
</dbReference>
<accession>A0A8C9I5F7</accession>
<comment type="subunit">
    <text evidence="3">Component of complex II composed of four subunits: the flavoprotein (FP) SDHA, iron-sulfur protein (IP) SDHB, and a cytochrome b560 composed of SDHC and SDHD.</text>
</comment>
<evidence type="ECO:0000256" key="14">
    <source>
        <dbReference type="SAM" id="SignalP"/>
    </source>
</evidence>
<dbReference type="Proteomes" id="UP000694416">
    <property type="component" value="Unplaced"/>
</dbReference>
<dbReference type="Gene3D" id="1.20.5.540">
    <property type="entry name" value="Single helix bin"/>
    <property type="match status" value="1"/>
</dbReference>
<evidence type="ECO:0000256" key="2">
    <source>
        <dbReference type="ARBA" id="ARBA00005163"/>
    </source>
</evidence>
<evidence type="ECO:0000313" key="16">
    <source>
        <dbReference type="Proteomes" id="UP000694416"/>
    </source>
</evidence>
<evidence type="ECO:0000256" key="8">
    <source>
        <dbReference type="ARBA" id="ARBA00022989"/>
    </source>
</evidence>
<evidence type="ECO:0000256" key="13">
    <source>
        <dbReference type="SAM" id="Phobius"/>
    </source>
</evidence>
<protein>
    <recommendedName>
        <fullName evidence="4">Succinate dehydrogenase cytochrome b560 subunit, mitochondrial</fullName>
    </recommendedName>
    <alternativeName>
        <fullName evidence="11">Malate dehydrogenase [quinone] cytochrome b560 subunit</fullName>
    </alternativeName>
</protein>
<evidence type="ECO:0000256" key="4">
    <source>
        <dbReference type="ARBA" id="ARBA00014631"/>
    </source>
</evidence>
<organism evidence="15 16">
    <name type="scientific">Piliocolobus tephrosceles</name>
    <name type="common">Ugandan red Colobus</name>
    <dbReference type="NCBI Taxonomy" id="591936"/>
    <lineage>
        <taxon>Eukaryota</taxon>
        <taxon>Metazoa</taxon>
        <taxon>Chordata</taxon>
        <taxon>Craniata</taxon>
        <taxon>Vertebrata</taxon>
        <taxon>Euteleostomi</taxon>
        <taxon>Mammalia</taxon>
        <taxon>Eutheria</taxon>
        <taxon>Euarchontoglires</taxon>
        <taxon>Primates</taxon>
        <taxon>Haplorrhini</taxon>
        <taxon>Catarrhini</taxon>
        <taxon>Cercopithecidae</taxon>
        <taxon>Colobinae</taxon>
        <taxon>Piliocolobus</taxon>
    </lineage>
</organism>
<evidence type="ECO:0000256" key="7">
    <source>
        <dbReference type="ARBA" id="ARBA00022723"/>
    </source>
</evidence>